<reference evidence="11 12" key="2">
    <citation type="submission" date="2020-03" db="EMBL/GenBank/DDBJ databases">
        <authorList>
            <person name="Ichikawa N."/>
            <person name="Kimura A."/>
            <person name="Kitahashi Y."/>
            <person name="Uohara A."/>
        </authorList>
    </citation>
    <scope>NUCLEOTIDE SEQUENCE [LARGE SCALE GENOMIC DNA]</scope>
    <source>
        <strain evidence="11 12">NBRC 108638</strain>
    </source>
</reference>
<dbReference type="SMART" id="SM00382">
    <property type="entry name" value="AAA"/>
    <property type="match status" value="1"/>
</dbReference>
<evidence type="ECO:0000256" key="6">
    <source>
        <dbReference type="ARBA" id="ARBA00022840"/>
    </source>
</evidence>
<gene>
    <name evidence="11" type="ORF">Prum_054480</name>
</gene>
<evidence type="ECO:0000313" key="12">
    <source>
        <dbReference type="Proteomes" id="UP000482960"/>
    </source>
</evidence>
<comment type="caution">
    <text evidence="11">The sequence shown here is derived from an EMBL/GenBank/DDBJ whole genome shotgun (WGS) entry which is preliminary data.</text>
</comment>
<dbReference type="InterPro" id="IPR051120">
    <property type="entry name" value="ABC_AA/LPS_Transport"/>
</dbReference>
<dbReference type="Pfam" id="PF00005">
    <property type="entry name" value="ABC_tran"/>
    <property type="match status" value="1"/>
</dbReference>
<keyword evidence="6" id="KW-0067">ATP-binding</keyword>
<reference evidence="11 12" key="1">
    <citation type="submission" date="2020-03" db="EMBL/GenBank/DDBJ databases">
        <title>Whole genome shotgun sequence of Phytohabitans rumicis NBRC 108638.</title>
        <authorList>
            <person name="Komaki H."/>
            <person name="Tamura T."/>
        </authorList>
    </citation>
    <scope>NUCLEOTIDE SEQUENCE [LARGE SCALE GENOMIC DNA]</scope>
    <source>
        <strain evidence="11 12">NBRC 108638</strain>
    </source>
</reference>
<comment type="subcellular location">
    <subcellularLocation>
        <location evidence="1">Cell membrane</location>
        <topology evidence="1">Multi-pass membrane protein</topology>
    </subcellularLocation>
</comment>
<dbReference type="GO" id="GO:0005886">
    <property type="term" value="C:plasma membrane"/>
    <property type="evidence" value="ECO:0007669"/>
    <property type="project" value="UniProtKB-SubCell"/>
</dbReference>
<dbReference type="PANTHER" id="PTHR45772:SF2">
    <property type="entry name" value="ABC TRANSPORTER ATP-BINDING PROTEIN"/>
    <property type="match status" value="1"/>
</dbReference>
<evidence type="ECO:0000256" key="9">
    <source>
        <dbReference type="SAM" id="Phobius"/>
    </source>
</evidence>
<keyword evidence="8 9" id="KW-0472">Membrane</keyword>
<dbReference type="InterPro" id="IPR003439">
    <property type="entry name" value="ABC_transporter-like_ATP-bd"/>
</dbReference>
<feature type="transmembrane region" description="Helical" evidence="9">
    <location>
        <begin position="242"/>
        <end position="267"/>
    </location>
</feature>
<evidence type="ECO:0000256" key="7">
    <source>
        <dbReference type="ARBA" id="ARBA00022989"/>
    </source>
</evidence>
<dbReference type="PANTHER" id="PTHR45772">
    <property type="entry name" value="CONSERVED COMPONENT OF ABC TRANSPORTER FOR NATURAL AMINO ACIDS-RELATED"/>
    <property type="match status" value="1"/>
</dbReference>
<dbReference type="Pfam" id="PF02653">
    <property type="entry name" value="BPD_transp_2"/>
    <property type="match status" value="1"/>
</dbReference>
<keyword evidence="12" id="KW-1185">Reference proteome</keyword>
<evidence type="ECO:0000256" key="1">
    <source>
        <dbReference type="ARBA" id="ARBA00004651"/>
    </source>
</evidence>
<feature type="transmembrane region" description="Helical" evidence="9">
    <location>
        <begin position="34"/>
        <end position="56"/>
    </location>
</feature>
<dbReference type="SUPFAM" id="SSF52540">
    <property type="entry name" value="P-loop containing nucleoside triphosphate hydrolases"/>
    <property type="match status" value="1"/>
</dbReference>
<proteinExistence type="predicted"/>
<dbReference type="InterPro" id="IPR001851">
    <property type="entry name" value="ABC_transp_permease"/>
</dbReference>
<dbReference type="GO" id="GO:0015658">
    <property type="term" value="F:branched-chain amino acid transmembrane transporter activity"/>
    <property type="evidence" value="ECO:0007669"/>
    <property type="project" value="InterPro"/>
</dbReference>
<evidence type="ECO:0000256" key="4">
    <source>
        <dbReference type="ARBA" id="ARBA00022692"/>
    </source>
</evidence>
<dbReference type="AlphaFoldDB" id="A0A6V8LCL6"/>
<dbReference type="InterPro" id="IPR043428">
    <property type="entry name" value="LivM-like"/>
</dbReference>
<name>A0A6V8LCL6_9ACTN</name>
<evidence type="ECO:0000256" key="8">
    <source>
        <dbReference type="ARBA" id="ARBA00023136"/>
    </source>
</evidence>
<organism evidence="11 12">
    <name type="scientific">Phytohabitans rumicis</name>
    <dbReference type="NCBI Taxonomy" id="1076125"/>
    <lineage>
        <taxon>Bacteria</taxon>
        <taxon>Bacillati</taxon>
        <taxon>Actinomycetota</taxon>
        <taxon>Actinomycetes</taxon>
        <taxon>Micromonosporales</taxon>
        <taxon>Micromonosporaceae</taxon>
    </lineage>
</organism>
<dbReference type="GO" id="GO:0016887">
    <property type="term" value="F:ATP hydrolysis activity"/>
    <property type="evidence" value="ECO:0007669"/>
    <property type="project" value="InterPro"/>
</dbReference>
<keyword evidence="4 9" id="KW-0812">Transmembrane</keyword>
<feature type="domain" description="ABC transporter" evidence="10">
    <location>
        <begin position="313"/>
        <end position="544"/>
    </location>
</feature>
<dbReference type="Gene3D" id="3.40.50.300">
    <property type="entry name" value="P-loop containing nucleotide triphosphate hydrolases"/>
    <property type="match status" value="1"/>
</dbReference>
<dbReference type="EMBL" id="BLPG01000001">
    <property type="protein sequence ID" value="GFJ91806.1"/>
    <property type="molecule type" value="Genomic_DNA"/>
</dbReference>
<dbReference type="GO" id="GO:0005524">
    <property type="term" value="F:ATP binding"/>
    <property type="evidence" value="ECO:0007669"/>
    <property type="project" value="UniProtKB-KW"/>
</dbReference>
<feature type="transmembrane region" description="Helical" evidence="9">
    <location>
        <begin position="157"/>
        <end position="179"/>
    </location>
</feature>
<feature type="transmembrane region" description="Helical" evidence="9">
    <location>
        <begin position="274"/>
        <end position="294"/>
    </location>
</feature>
<dbReference type="RefSeq" id="WP_173078817.1">
    <property type="nucleotide sequence ID" value="NZ_BLPG01000001.1"/>
</dbReference>
<dbReference type="CDD" id="cd06581">
    <property type="entry name" value="TM_PBP1_LivM_like"/>
    <property type="match status" value="1"/>
</dbReference>
<dbReference type="InterPro" id="IPR003593">
    <property type="entry name" value="AAA+_ATPase"/>
</dbReference>
<keyword evidence="7 9" id="KW-1133">Transmembrane helix</keyword>
<evidence type="ECO:0000256" key="2">
    <source>
        <dbReference type="ARBA" id="ARBA00022448"/>
    </source>
</evidence>
<evidence type="ECO:0000256" key="5">
    <source>
        <dbReference type="ARBA" id="ARBA00022741"/>
    </source>
</evidence>
<dbReference type="PROSITE" id="PS50893">
    <property type="entry name" value="ABC_TRANSPORTER_2"/>
    <property type="match status" value="1"/>
</dbReference>
<dbReference type="InterPro" id="IPR027417">
    <property type="entry name" value="P-loop_NTPase"/>
</dbReference>
<protein>
    <recommendedName>
        <fullName evidence="10">ABC transporter domain-containing protein</fullName>
    </recommendedName>
</protein>
<feature type="transmembrane region" description="Helical" evidence="9">
    <location>
        <begin position="200"/>
        <end position="222"/>
    </location>
</feature>
<dbReference type="Proteomes" id="UP000482960">
    <property type="component" value="Unassembled WGS sequence"/>
</dbReference>
<keyword evidence="2" id="KW-0813">Transport</keyword>
<sequence>MSRLIALATVSATGVAVAVPWLVDDYTTATLARILVLGLVAVSVALLTGVAGLPTLGQTAPFAAGAYAAASLDQSVGVVQLGVAAAVGAAFALLTAPLVVYARGVVVLMITLAIGELAMTVASRWKSVTGGTDGLLAVTAVRPVWGASTLDSDRARYLYAVVAAGVVVCLVLVALRGPAGLLLRGSRDDEGRMRASGHPVTAYLTGAYVAAGAIAGTGGALLLTTQQYVAPADFGFDTAALLLLGVVIGGAASPLGALAGTALVFAARDWLSGLLPGQAPLVLGALFVATAYLLPRGVAGLRPARGCSVDDLLITEGVCRRYGAVTAVDRLDLRIVAGERRGVIGPNGAGKSTLLGLVAGAIRPSGGRIRFAGRDVTALGAARRAGLGIGRIHQRPAVWPTLTTLDNVAVAAARRSGGVRRGRLPAAELLDRLGLGHCAGIEAERLSHGQRRQLEIAMALAGRPRLLLLDEPAAGLSAVEFERLGAVLRDLPREVTLLLVEHRLDLVFALADVVTVLRDGQYVATGTPHEIRTSAAVRQAYSGVIA</sequence>
<evidence type="ECO:0000256" key="3">
    <source>
        <dbReference type="ARBA" id="ARBA00022475"/>
    </source>
</evidence>
<keyword evidence="3" id="KW-1003">Cell membrane</keyword>
<feature type="transmembrane region" description="Helical" evidence="9">
    <location>
        <begin position="76"/>
        <end position="94"/>
    </location>
</feature>
<accession>A0A6V8LCL6</accession>
<evidence type="ECO:0000313" key="11">
    <source>
        <dbReference type="EMBL" id="GFJ91806.1"/>
    </source>
</evidence>
<feature type="transmembrane region" description="Helical" evidence="9">
    <location>
        <begin position="100"/>
        <end position="121"/>
    </location>
</feature>
<keyword evidence="5" id="KW-0547">Nucleotide-binding</keyword>
<evidence type="ECO:0000259" key="10">
    <source>
        <dbReference type="PROSITE" id="PS50893"/>
    </source>
</evidence>